<dbReference type="Proteomes" id="UP001140234">
    <property type="component" value="Unassembled WGS sequence"/>
</dbReference>
<accession>A0ACC1K2W1</accession>
<gene>
    <name evidence="1" type="ORF">IWQ57_001853</name>
</gene>
<evidence type="ECO:0000313" key="1">
    <source>
        <dbReference type="EMBL" id="KAJ2772231.1"/>
    </source>
</evidence>
<protein>
    <submittedName>
        <fullName evidence="1">Uncharacterized protein</fullName>
    </submittedName>
</protein>
<comment type="caution">
    <text evidence="1">The sequence shown here is derived from an EMBL/GenBank/DDBJ whole genome shotgun (WGS) entry which is preliminary data.</text>
</comment>
<keyword evidence="2" id="KW-1185">Reference proteome</keyword>
<reference evidence="1" key="1">
    <citation type="submission" date="2022-07" db="EMBL/GenBank/DDBJ databases">
        <title>Phylogenomic reconstructions and comparative analyses of Kickxellomycotina fungi.</title>
        <authorList>
            <person name="Reynolds N.K."/>
            <person name="Stajich J.E."/>
            <person name="Barry K."/>
            <person name="Grigoriev I.V."/>
            <person name="Crous P."/>
            <person name="Smith M.E."/>
        </authorList>
    </citation>
    <scope>NUCLEOTIDE SEQUENCE</scope>
    <source>
        <strain evidence="1">CBS 109366</strain>
    </source>
</reference>
<dbReference type="EMBL" id="JANBUJ010000404">
    <property type="protein sequence ID" value="KAJ2772231.1"/>
    <property type="molecule type" value="Genomic_DNA"/>
</dbReference>
<proteinExistence type="predicted"/>
<organism evidence="1 2">
    <name type="scientific">Coemansia nantahalensis</name>
    <dbReference type="NCBI Taxonomy" id="2789366"/>
    <lineage>
        <taxon>Eukaryota</taxon>
        <taxon>Fungi</taxon>
        <taxon>Fungi incertae sedis</taxon>
        <taxon>Zoopagomycota</taxon>
        <taxon>Kickxellomycotina</taxon>
        <taxon>Kickxellomycetes</taxon>
        <taxon>Kickxellales</taxon>
        <taxon>Kickxellaceae</taxon>
        <taxon>Coemansia</taxon>
    </lineage>
</organism>
<sequence length="251" mass="26920">MSLINIESLRLTNPDPSRPGVFLLELNNGAENRFTTQFVAEIGQALDYVDQALDRIGSEEAARGGALITTSTGKFYSNGLAIEAAMQEGDTFYVPYLRMLARLLTFRVPTVAAINGHAFAGGCMFAMAHDFRIMRADRGWIAMNEVDIGIPLIAGMAAIVKCKVSDAGHARDCLLTGHRFTAADALAARFIDRAVPGDKVLDAAFELAVKFAPKASGLTPKVHLIKAELYREAAVLLLAGGTDPGGYFAKL</sequence>
<evidence type="ECO:0000313" key="2">
    <source>
        <dbReference type="Proteomes" id="UP001140234"/>
    </source>
</evidence>
<name>A0ACC1K2W1_9FUNG</name>